<dbReference type="InterPro" id="IPR010255">
    <property type="entry name" value="Haem_peroxidase_sf"/>
</dbReference>
<evidence type="ECO:0000256" key="4">
    <source>
        <dbReference type="ARBA" id="ARBA00023180"/>
    </source>
</evidence>
<keyword evidence="5" id="KW-0408">Iron</keyword>
<evidence type="ECO:0000313" key="8">
    <source>
        <dbReference type="Proteomes" id="UP001497497"/>
    </source>
</evidence>
<protein>
    <recommendedName>
        <fullName evidence="9">Peroxidase</fullName>
    </recommendedName>
</protein>
<keyword evidence="2" id="KW-0964">Secreted</keyword>
<dbReference type="PANTHER" id="PTHR11475">
    <property type="entry name" value="OXIDASE/PEROXIDASE"/>
    <property type="match status" value="1"/>
</dbReference>
<keyword evidence="5" id="KW-0349">Heme</keyword>
<feature type="binding site" description="axial binding residue" evidence="5">
    <location>
        <position position="434"/>
    </location>
    <ligand>
        <name>heme b</name>
        <dbReference type="ChEBI" id="CHEBI:60344"/>
    </ligand>
    <ligandPart>
        <name>Fe</name>
        <dbReference type="ChEBI" id="CHEBI:18248"/>
    </ligandPart>
</feature>
<dbReference type="Pfam" id="PF03098">
    <property type="entry name" value="An_peroxidase"/>
    <property type="match status" value="1"/>
</dbReference>
<feature type="signal peptide" evidence="6">
    <location>
        <begin position="1"/>
        <end position="17"/>
    </location>
</feature>
<keyword evidence="4" id="KW-0325">Glycoprotein</keyword>
<evidence type="ECO:0008006" key="9">
    <source>
        <dbReference type="Google" id="ProtNLM"/>
    </source>
</evidence>
<dbReference type="PANTHER" id="PTHR11475:SF4">
    <property type="entry name" value="CHORION PEROXIDASE"/>
    <property type="match status" value="1"/>
</dbReference>
<dbReference type="AlphaFoldDB" id="A0AAV2H8U0"/>
<dbReference type="Gene3D" id="1.10.640.10">
    <property type="entry name" value="Haem peroxidase domain superfamily, animal type"/>
    <property type="match status" value="1"/>
</dbReference>
<dbReference type="CDD" id="cd09823">
    <property type="entry name" value="peroxinectin_like"/>
    <property type="match status" value="1"/>
</dbReference>
<evidence type="ECO:0000256" key="2">
    <source>
        <dbReference type="ARBA" id="ARBA00022525"/>
    </source>
</evidence>
<comment type="subcellular location">
    <subcellularLocation>
        <location evidence="1">Secreted</location>
    </subcellularLocation>
</comment>
<evidence type="ECO:0000256" key="5">
    <source>
        <dbReference type="PIRSR" id="PIRSR619791-2"/>
    </source>
</evidence>
<evidence type="ECO:0000256" key="6">
    <source>
        <dbReference type="SAM" id="SignalP"/>
    </source>
</evidence>
<dbReference type="Proteomes" id="UP001497497">
    <property type="component" value="Unassembled WGS sequence"/>
</dbReference>
<dbReference type="GO" id="GO:0005576">
    <property type="term" value="C:extracellular region"/>
    <property type="evidence" value="ECO:0007669"/>
    <property type="project" value="UniProtKB-SubCell"/>
</dbReference>
<dbReference type="FunFam" id="1.10.640.10:FF:000003">
    <property type="entry name" value="chorion peroxidase"/>
    <property type="match status" value="1"/>
</dbReference>
<dbReference type="GO" id="GO:0004601">
    <property type="term" value="F:peroxidase activity"/>
    <property type="evidence" value="ECO:0007669"/>
    <property type="project" value="InterPro"/>
</dbReference>
<dbReference type="PROSITE" id="PS50292">
    <property type="entry name" value="PEROXIDASE_3"/>
    <property type="match status" value="1"/>
</dbReference>
<dbReference type="InterPro" id="IPR037120">
    <property type="entry name" value="Haem_peroxidase_sf_animal"/>
</dbReference>
<feature type="chain" id="PRO_5043651583" description="Peroxidase" evidence="6">
    <location>
        <begin position="18"/>
        <end position="670"/>
    </location>
</feature>
<organism evidence="7 8">
    <name type="scientific">Lymnaea stagnalis</name>
    <name type="common">Great pond snail</name>
    <name type="synonym">Helix stagnalis</name>
    <dbReference type="NCBI Taxonomy" id="6523"/>
    <lineage>
        <taxon>Eukaryota</taxon>
        <taxon>Metazoa</taxon>
        <taxon>Spiralia</taxon>
        <taxon>Lophotrochozoa</taxon>
        <taxon>Mollusca</taxon>
        <taxon>Gastropoda</taxon>
        <taxon>Heterobranchia</taxon>
        <taxon>Euthyneura</taxon>
        <taxon>Panpulmonata</taxon>
        <taxon>Hygrophila</taxon>
        <taxon>Lymnaeoidea</taxon>
        <taxon>Lymnaeidae</taxon>
        <taxon>Lymnaea</taxon>
    </lineage>
</organism>
<keyword evidence="5" id="KW-0479">Metal-binding</keyword>
<comment type="caution">
    <text evidence="7">The sequence shown here is derived from an EMBL/GenBank/DDBJ whole genome shotgun (WGS) entry which is preliminary data.</text>
</comment>
<keyword evidence="3 6" id="KW-0732">Signal</keyword>
<dbReference type="SUPFAM" id="SSF48113">
    <property type="entry name" value="Heme-dependent peroxidases"/>
    <property type="match status" value="1"/>
</dbReference>
<dbReference type="PRINTS" id="PR00457">
    <property type="entry name" value="ANPEROXIDASE"/>
</dbReference>
<evidence type="ECO:0000256" key="1">
    <source>
        <dbReference type="ARBA" id="ARBA00004613"/>
    </source>
</evidence>
<keyword evidence="8" id="KW-1185">Reference proteome</keyword>
<sequence>MFYYCVLALTLFALILGQDYDISLVAEEEEVYDINVLTQTDNADVVESPPSKGNGRFSSLEAFQQAAPRPAEVCLPSSGEFYNMPERLSAMSTGSISSSAFRLSQDYRELCLDFSSKKFRTIDGSCNNLRNWGTSFKPVSRILPARYQDGVGSPRTKASDGTPLPGARFVSLAVHPAVTDLTSRPIIAMQWGQWIDHDITGFPAATSPNGPLVCCGPNNTSPPANTDPNCFPILLPASEEDFVGTCMSFVRSNAATDANGCQLKPRRQVNSVTPFLDASQVYGSTDAVAASVRDAGDFLLKTKNEKFLPENVNSSCIRRPGTNDYCFLAGDFRVNQHPYLQSLHTVFLRDHNRIARKLRALRPNDSNENIFQLSRKIIGALQQMITYNEWLPVILGQTAKKLGLVSKTGRTKFQSRVDPRILVEFSSAAMRFGHSLIPAEFPIGDRRVPLRQLFNRPGDVLDNLDDVTAGMVGVGTPGKRNTQKVDRNFVVEITKHLFEPPTAPKRGLDLVSFNIQRGRDHGIAPYTTYRALCGLRPVRGFKDVKALGPNVADLAKIYKSVNDIDLFTGLVHEPVLPGSNGLVGPTLACILGTQFYNLKFGDRFFFDTDDKSVGFTDKQLQSLRKVTLAKVICANTDITALPKDVFNFPSRSNPLIPCDRHEGLDLSLFA</sequence>
<reference evidence="7 8" key="1">
    <citation type="submission" date="2024-04" db="EMBL/GenBank/DDBJ databases">
        <authorList>
            <consortium name="Genoscope - CEA"/>
            <person name="William W."/>
        </authorList>
    </citation>
    <scope>NUCLEOTIDE SEQUENCE [LARGE SCALE GENOMIC DNA]</scope>
</reference>
<dbReference type="GO" id="GO:0006979">
    <property type="term" value="P:response to oxidative stress"/>
    <property type="evidence" value="ECO:0007669"/>
    <property type="project" value="InterPro"/>
</dbReference>
<evidence type="ECO:0000256" key="3">
    <source>
        <dbReference type="ARBA" id="ARBA00022729"/>
    </source>
</evidence>
<proteinExistence type="predicted"/>
<accession>A0AAV2H8U0</accession>
<evidence type="ECO:0000313" key="7">
    <source>
        <dbReference type="EMBL" id="CAL1529772.1"/>
    </source>
</evidence>
<dbReference type="InterPro" id="IPR019791">
    <property type="entry name" value="Haem_peroxidase_animal"/>
</dbReference>
<dbReference type="GO" id="GO:0020037">
    <property type="term" value="F:heme binding"/>
    <property type="evidence" value="ECO:0007669"/>
    <property type="project" value="InterPro"/>
</dbReference>
<name>A0AAV2H8U0_LYMST</name>
<dbReference type="GO" id="GO:0046872">
    <property type="term" value="F:metal ion binding"/>
    <property type="evidence" value="ECO:0007669"/>
    <property type="project" value="UniProtKB-KW"/>
</dbReference>
<dbReference type="EMBL" id="CAXITT010000055">
    <property type="protein sequence ID" value="CAL1529772.1"/>
    <property type="molecule type" value="Genomic_DNA"/>
</dbReference>
<gene>
    <name evidence="7" type="ORF">GSLYS_00003927001</name>
</gene>